<reference evidence="2 3" key="1">
    <citation type="journal article" date="2013" name="PLoS Genet.">
        <title>Genomic mechanisms accounting for the adaptation to parasitism in nematode-trapping fungi.</title>
        <authorList>
            <person name="Meerupati T."/>
            <person name="Andersson K.M."/>
            <person name="Friman E."/>
            <person name="Kumar D."/>
            <person name="Tunlid A."/>
            <person name="Ahren D."/>
        </authorList>
    </citation>
    <scope>NUCLEOTIDE SEQUENCE [LARGE SCALE GENOMIC DNA]</scope>
    <source>
        <strain evidence="2 3">CBS 200.50</strain>
    </source>
</reference>
<dbReference type="Proteomes" id="UP000015100">
    <property type="component" value="Unassembled WGS sequence"/>
</dbReference>
<accession>S8BPR3</accession>
<comment type="caution">
    <text evidence="2">The sequence shown here is derived from an EMBL/GenBank/DDBJ whole genome shotgun (WGS) entry which is preliminary data.</text>
</comment>
<dbReference type="HOGENOM" id="CLU_1372166_0_0_1"/>
<reference evidence="3" key="2">
    <citation type="submission" date="2013-04" db="EMBL/GenBank/DDBJ databases">
        <title>Genomic mechanisms accounting for the adaptation to parasitism in nematode-trapping fungi.</title>
        <authorList>
            <person name="Ahren D.G."/>
        </authorList>
    </citation>
    <scope>NUCLEOTIDE SEQUENCE [LARGE SCALE GENOMIC DNA]</scope>
    <source>
        <strain evidence="3">CBS 200.50</strain>
    </source>
</reference>
<feature type="region of interest" description="Disordered" evidence="1">
    <location>
        <begin position="1"/>
        <end position="109"/>
    </location>
</feature>
<organism evidence="2 3">
    <name type="scientific">Dactylellina haptotyla (strain CBS 200.50)</name>
    <name type="common">Nematode-trapping fungus</name>
    <name type="synonym">Monacrosporium haptotylum</name>
    <dbReference type="NCBI Taxonomy" id="1284197"/>
    <lineage>
        <taxon>Eukaryota</taxon>
        <taxon>Fungi</taxon>
        <taxon>Dikarya</taxon>
        <taxon>Ascomycota</taxon>
        <taxon>Pezizomycotina</taxon>
        <taxon>Orbiliomycetes</taxon>
        <taxon>Orbiliales</taxon>
        <taxon>Orbiliaceae</taxon>
        <taxon>Dactylellina</taxon>
    </lineage>
</organism>
<proteinExistence type="predicted"/>
<feature type="compositionally biased region" description="Polar residues" evidence="1">
    <location>
        <begin position="48"/>
        <end position="67"/>
    </location>
</feature>
<keyword evidence="3" id="KW-1185">Reference proteome</keyword>
<evidence type="ECO:0000256" key="1">
    <source>
        <dbReference type="SAM" id="MobiDB-lite"/>
    </source>
</evidence>
<sequence>MDSMTDSPASPSSSRRRSKSSSRISKNGKGTSKDGTSKKGSGVARSGSVKTKSIGSNSATKSSSTLKSIKDEHVELPEFPPDQDSSSASNQPLRLPLKPQPKPELSPEGLLPNVTEDPCYEDYDAAFTLWLMSYGLRGSFRERDMHPGCLAWIDIWRGTDREHKINFQHLGETKREAYDMVASKVQDFLKIADVYFEGG</sequence>
<dbReference type="AlphaFoldDB" id="S8BPR3"/>
<evidence type="ECO:0000313" key="2">
    <source>
        <dbReference type="EMBL" id="EPS41438.1"/>
    </source>
</evidence>
<evidence type="ECO:0000313" key="3">
    <source>
        <dbReference type="Proteomes" id="UP000015100"/>
    </source>
</evidence>
<protein>
    <submittedName>
        <fullName evidence="2">Uncharacterized protein</fullName>
    </submittedName>
</protein>
<dbReference type="EMBL" id="AQGS01000240">
    <property type="protein sequence ID" value="EPS41438.1"/>
    <property type="molecule type" value="Genomic_DNA"/>
</dbReference>
<name>S8BPR3_DACHA</name>
<feature type="compositionally biased region" description="Low complexity" evidence="1">
    <location>
        <begin position="21"/>
        <end position="30"/>
    </location>
</feature>
<gene>
    <name evidence="2" type="ORF">H072_4658</name>
</gene>